<accession>A0ABS8BTB1</accession>
<reference evidence="2" key="1">
    <citation type="submission" date="2021-10" db="EMBL/GenBank/DDBJ databases">
        <title>Loktanella gaetbuli sp. nov., isolated from a tidal flat.</title>
        <authorList>
            <person name="Park S."/>
            <person name="Yoon J.-H."/>
        </authorList>
    </citation>
    <scope>NUCLEOTIDE SEQUENCE</scope>
    <source>
        <strain evidence="2">TSTF-M6</strain>
    </source>
</reference>
<dbReference type="Pfam" id="PF12291">
    <property type="entry name" value="DUF3623"/>
    <property type="match status" value="1"/>
</dbReference>
<keyword evidence="1" id="KW-0472">Membrane</keyword>
<gene>
    <name evidence="2" type="ORF">LGQ03_06950</name>
</gene>
<dbReference type="InterPro" id="IPR017496">
    <property type="entry name" value="Photo_alph_chp2"/>
</dbReference>
<keyword evidence="3" id="KW-1185">Reference proteome</keyword>
<feature type="transmembrane region" description="Helical" evidence="1">
    <location>
        <begin position="66"/>
        <end position="91"/>
    </location>
</feature>
<evidence type="ECO:0000256" key="1">
    <source>
        <dbReference type="SAM" id="Phobius"/>
    </source>
</evidence>
<evidence type="ECO:0000313" key="3">
    <source>
        <dbReference type="Proteomes" id="UP001138961"/>
    </source>
</evidence>
<sequence length="266" mass="28706">MTGPIWLSVGLAVFLWWFFTGAILLVVRLSDRLGGRAPLWATLAGLPLLGGGALLVSLSLDDPSVTGIYAGFLGALAIWGWVELAFLTGVISGWQRDNCPPGLAGWARFQRAFATVGYHELALATGALTLTLVSTGAANQLALATYLILFLARITAKLNLFLGVPRINSDFVPVPLTHLKTYFRRGPVTWMFPLAITILTALLAVCTERLWGAQTYATTTGYALLTALAALALIEHWLMVIPLPDAKLWAWMLPSKTKTEGDENGL</sequence>
<dbReference type="RefSeq" id="WP_226747810.1">
    <property type="nucleotide sequence ID" value="NZ_JAJATZ010000003.1"/>
</dbReference>
<feature type="transmembrane region" description="Helical" evidence="1">
    <location>
        <begin position="223"/>
        <end position="243"/>
    </location>
</feature>
<feature type="transmembrane region" description="Helical" evidence="1">
    <location>
        <begin position="6"/>
        <end position="27"/>
    </location>
</feature>
<protein>
    <submittedName>
        <fullName evidence="2">DUF3623 domain-containing protein</fullName>
    </submittedName>
</protein>
<feature type="transmembrane region" description="Helical" evidence="1">
    <location>
        <begin position="112"/>
        <end position="132"/>
    </location>
</feature>
<dbReference type="NCBIfam" id="TIGR03055">
    <property type="entry name" value="photo_alph_chp2"/>
    <property type="match status" value="1"/>
</dbReference>
<feature type="transmembrane region" description="Helical" evidence="1">
    <location>
        <begin position="39"/>
        <end position="60"/>
    </location>
</feature>
<dbReference type="Proteomes" id="UP001138961">
    <property type="component" value="Unassembled WGS sequence"/>
</dbReference>
<proteinExistence type="predicted"/>
<dbReference type="EMBL" id="JAJATZ010000003">
    <property type="protein sequence ID" value="MCB5198973.1"/>
    <property type="molecule type" value="Genomic_DNA"/>
</dbReference>
<evidence type="ECO:0000313" key="2">
    <source>
        <dbReference type="EMBL" id="MCB5198973.1"/>
    </source>
</evidence>
<comment type="caution">
    <text evidence="2">The sequence shown here is derived from an EMBL/GenBank/DDBJ whole genome shotgun (WGS) entry which is preliminary data.</text>
</comment>
<keyword evidence="1" id="KW-1133">Transmembrane helix</keyword>
<name>A0ABS8BTB1_9RHOB</name>
<organism evidence="2 3">
    <name type="scientific">Loktanella gaetbuli</name>
    <dbReference type="NCBI Taxonomy" id="2881335"/>
    <lineage>
        <taxon>Bacteria</taxon>
        <taxon>Pseudomonadati</taxon>
        <taxon>Pseudomonadota</taxon>
        <taxon>Alphaproteobacteria</taxon>
        <taxon>Rhodobacterales</taxon>
        <taxon>Roseobacteraceae</taxon>
        <taxon>Loktanella</taxon>
    </lineage>
</organism>
<keyword evidence="1" id="KW-0812">Transmembrane</keyword>
<feature type="transmembrane region" description="Helical" evidence="1">
    <location>
        <begin position="190"/>
        <end position="211"/>
    </location>
</feature>